<dbReference type="PANTHER" id="PTHR33154">
    <property type="entry name" value="TRANSCRIPTIONAL REGULATOR, ARSR FAMILY"/>
    <property type="match status" value="1"/>
</dbReference>
<gene>
    <name evidence="5" type="ORF">GCM10010987_47620</name>
</gene>
<name>A0AA87W857_9BRAD</name>
<feature type="domain" description="HTH arsR-type" evidence="4">
    <location>
        <begin position="14"/>
        <end position="109"/>
    </location>
</feature>
<dbReference type="Proteomes" id="UP000625079">
    <property type="component" value="Unassembled WGS sequence"/>
</dbReference>
<dbReference type="PROSITE" id="PS50987">
    <property type="entry name" value="HTH_ARSR_2"/>
    <property type="match status" value="1"/>
</dbReference>
<dbReference type="InterPro" id="IPR036388">
    <property type="entry name" value="WH-like_DNA-bd_sf"/>
</dbReference>
<dbReference type="EMBL" id="BMHC01000011">
    <property type="protein sequence ID" value="GGI28082.1"/>
    <property type="molecule type" value="Genomic_DNA"/>
</dbReference>
<protein>
    <submittedName>
        <fullName evidence="5">Transcriptional regulator</fullName>
    </submittedName>
</protein>
<dbReference type="GO" id="GO:0003677">
    <property type="term" value="F:DNA binding"/>
    <property type="evidence" value="ECO:0007669"/>
    <property type="project" value="UniProtKB-KW"/>
</dbReference>
<evidence type="ECO:0000313" key="5">
    <source>
        <dbReference type="EMBL" id="GGI28082.1"/>
    </source>
</evidence>
<dbReference type="InterPro" id="IPR051081">
    <property type="entry name" value="HTH_MetalResp_TranReg"/>
</dbReference>
<dbReference type="AlphaFoldDB" id="A0AA87W857"/>
<dbReference type="InterPro" id="IPR011991">
    <property type="entry name" value="ArsR-like_HTH"/>
</dbReference>
<dbReference type="PRINTS" id="PR00778">
    <property type="entry name" value="HTHARSR"/>
</dbReference>
<evidence type="ECO:0000256" key="1">
    <source>
        <dbReference type="ARBA" id="ARBA00023015"/>
    </source>
</evidence>
<evidence type="ECO:0000256" key="3">
    <source>
        <dbReference type="ARBA" id="ARBA00023163"/>
    </source>
</evidence>
<dbReference type="PANTHER" id="PTHR33154:SF28">
    <property type="entry name" value="HTH-TYPE TRANSCRIPTIONAL REGULATOR YGAV-RELATED"/>
    <property type="match status" value="1"/>
</dbReference>
<dbReference type="Pfam" id="PF01022">
    <property type="entry name" value="HTH_5"/>
    <property type="match status" value="1"/>
</dbReference>
<dbReference type="SMART" id="SM00418">
    <property type="entry name" value="HTH_ARSR"/>
    <property type="match status" value="1"/>
</dbReference>
<sequence>MLLNAVMGRPNTRALERQARDVAALMRMFANEHRLLIVCKLVEYGEANAGALAEEVGLSASALSQHLAKLKAEGIVAARRDSQTVWYRIADRRVEELVSTLHRLFCGPRKR</sequence>
<proteinExistence type="predicted"/>
<evidence type="ECO:0000259" key="4">
    <source>
        <dbReference type="PROSITE" id="PS50987"/>
    </source>
</evidence>
<dbReference type="NCBIfam" id="NF033788">
    <property type="entry name" value="HTH_metalloreg"/>
    <property type="match status" value="1"/>
</dbReference>
<evidence type="ECO:0000313" key="6">
    <source>
        <dbReference type="Proteomes" id="UP000625079"/>
    </source>
</evidence>
<accession>A0AA87W857</accession>
<keyword evidence="1" id="KW-0805">Transcription regulation</keyword>
<dbReference type="GO" id="GO:0003700">
    <property type="term" value="F:DNA-binding transcription factor activity"/>
    <property type="evidence" value="ECO:0007669"/>
    <property type="project" value="InterPro"/>
</dbReference>
<dbReference type="Gene3D" id="1.10.10.10">
    <property type="entry name" value="Winged helix-like DNA-binding domain superfamily/Winged helix DNA-binding domain"/>
    <property type="match status" value="1"/>
</dbReference>
<comment type="caution">
    <text evidence="5">The sequence shown here is derived from an EMBL/GenBank/DDBJ whole genome shotgun (WGS) entry which is preliminary data.</text>
</comment>
<dbReference type="InterPro" id="IPR001845">
    <property type="entry name" value="HTH_ArsR_DNA-bd_dom"/>
</dbReference>
<keyword evidence="2" id="KW-0238">DNA-binding</keyword>
<organism evidence="5 6">
    <name type="scientific">Bradyrhizobium guangdongense</name>
    <dbReference type="NCBI Taxonomy" id="1325090"/>
    <lineage>
        <taxon>Bacteria</taxon>
        <taxon>Pseudomonadati</taxon>
        <taxon>Pseudomonadota</taxon>
        <taxon>Alphaproteobacteria</taxon>
        <taxon>Hyphomicrobiales</taxon>
        <taxon>Nitrobacteraceae</taxon>
        <taxon>Bradyrhizobium</taxon>
    </lineage>
</organism>
<dbReference type="InterPro" id="IPR036390">
    <property type="entry name" value="WH_DNA-bd_sf"/>
</dbReference>
<evidence type="ECO:0000256" key="2">
    <source>
        <dbReference type="ARBA" id="ARBA00023125"/>
    </source>
</evidence>
<reference evidence="5" key="2">
    <citation type="submission" date="2022-12" db="EMBL/GenBank/DDBJ databases">
        <authorList>
            <person name="Sun Q."/>
            <person name="Zhou Y."/>
        </authorList>
    </citation>
    <scope>NUCLEOTIDE SEQUENCE</scope>
    <source>
        <strain evidence="5">CGMCC 1.15034</strain>
    </source>
</reference>
<keyword evidence="3" id="KW-0804">Transcription</keyword>
<dbReference type="SUPFAM" id="SSF46785">
    <property type="entry name" value="Winged helix' DNA-binding domain"/>
    <property type="match status" value="1"/>
</dbReference>
<dbReference type="CDD" id="cd00090">
    <property type="entry name" value="HTH_ARSR"/>
    <property type="match status" value="1"/>
</dbReference>
<reference evidence="5" key="1">
    <citation type="journal article" date="2014" name="Int. J. Syst. Evol. Microbiol.">
        <title>Complete genome sequence of Corynebacterium casei LMG S-19264T (=DSM 44701T), isolated from a smear-ripened cheese.</title>
        <authorList>
            <consortium name="US DOE Joint Genome Institute (JGI-PGF)"/>
            <person name="Walter F."/>
            <person name="Albersmeier A."/>
            <person name="Kalinowski J."/>
            <person name="Ruckert C."/>
        </authorList>
    </citation>
    <scope>NUCLEOTIDE SEQUENCE</scope>
    <source>
        <strain evidence="5">CGMCC 1.15034</strain>
    </source>
</reference>